<dbReference type="SUPFAM" id="SSF52499">
    <property type="entry name" value="Isochorismatase-like hydrolases"/>
    <property type="match status" value="1"/>
</dbReference>
<dbReference type="InterPro" id="IPR036380">
    <property type="entry name" value="Isochorismatase-like_sf"/>
</dbReference>
<dbReference type="Gene3D" id="3.40.50.850">
    <property type="entry name" value="Isochorismatase-like"/>
    <property type="match status" value="1"/>
</dbReference>
<keyword evidence="2" id="KW-0378">Hydrolase</keyword>
<comment type="caution">
    <text evidence="4">The sequence shown here is derived from an EMBL/GenBank/DDBJ whole genome shotgun (WGS) entry which is preliminary data.</text>
</comment>
<dbReference type="EMBL" id="JAGGLV010000016">
    <property type="protein sequence ID" value="MBP2114235.1"/>
    <property type="molecule type" value="Genomic_DNA"/>
</dbReference>
<evidence type="ECO:0000313" key="4">
    <source>
        <dbReference type="EMBL" id="MBP2114235.1"/>
    </source>
</evidence>
<evidence type="ECO:0000313" key="5">
    <source>
        <dbReference type="Proteomes" id="UP000773462"/>
    </source>
</evidence>
<dbReference type="RefSeq" id="WP_209876680.1">
    <property type="nucleotide sequence ID" value="NZ_JAGGLV010000016.1"/>
</dbReference>
<accession>A0ABS4NXQ3</accession>
<proteinExistence type="inferred from homology"/>
<evidence type="ECO:0000259" key="3">
    <source>
        <dbReference type="Pfam" id="PF00857"/>
    </source>
</evidence>
<comment type="similarity">
    <text evidence="1">Belongs to the isochorismatase family.</text>
</comment>
<dbReference type="Pfam" id="PF00857">
    <property type="entry name" value="Isochorismatase"/>
    <property type="match status" value="1"/>
</dbReference>
<dbReference type="PANTHER" id="PTHR43540">
    <property type="entry name" value="PEROXYUREIDOACRYLATE/UREIDOACRYLATE AMIDOHYDROLASE-RELATED"/>
    <property type="match status" value="1"/>
</dbReference>
<dbReference type="Proteomes" id="UP000773462">
    <property type="component" value="Unassembled WGS sequence"/>
</dbReference>
<dbReference type="InterPro" id="IPR000868">
    <property type="entry name" value="Isochorismatase-like_dom"/>
</dbReference>
<dbReference type="CDD" id="cd00431">
    <property type="entry name" value="cysteine_hydrolases"/>
    <property type="match status" value="1"/>
</dbReference>
<organism evidence="4 5">
    <name type="scientific">Paenibacillus silagei</name>
    <dbReference type="NCBI Taxonomy" id="1670801"/>
    <lineage>
        <taxon>Bacteria</taxon>
        <taxon>Bacillati</taxon>
        <taxon>Bacillota</taxon>
        <taxon>Bacilli</taxon>
        <taxon>Bacillales</taxon>
        <taxon>Paenibacillaceae</taxon>
        <taxon>Paenibacillus</taxon>
    </lineage>
</organism>
<reference evidence="4 5" key="1">
    <citation type="submission" date="2021-03" db="EMBL/GenBank/DDBJ databases">
        <title>Genomic Encyclopedia of Type Strains, Phase IV (KMG-IV): sequencing the most valuable type-strain genomes for metagenomic binning, comparative biology and taxonomic classification.</title>
        <authorList>
            <person name="Goeker M."/>
        </authorList>
    </citation>
    <scope>NUCLEOTIDE SEQUENCE [LARGE SCALE GENOMIC DNA]</scope>
    <source>
        <strain evidence="4 5">DSM 101953</strain>
    </source>
</reference>
<evidence type="ECO:0000256" key="2">
    <source>
        <dbReference type="ARBA" id="ARBA00022801"/>
    </source>
</evidence>
<dbReference type="PANTHER" id="PTHR43540:SF6">
    <property type="entry name" value="ISOCHORISMATASE-LIKE DOMAIN-CONTAINING PROTEIN"/>
    <property type="match status" value="1"/>
</dbReference>
<keyword evidence="5" id="KW-1185">Reference proteome</keyword>
<name>A0ABS4NXQ3_9BACL</name>
<evidence type="ECO:0000256" key="1">
    <source>
        <dbReference type="ARBA" id="ARBA00006336"/>
    </source>
</evidence>
<gene>
    <name evidence="4" type="ORF">J2Z70_004401</name>
</gene>
<sequence>MKIGLLIIDLQEVHVSGVEQKEIDRACEYINYVSGLLRAKGHAVIHIQDIEGMQPSEEAKFAIIPGIEIQETDFNVKKEYSNAFWKTDLEKLVREQGIDLLILSGYAAEHCVLFTYNGAAERGIKAVLLQNGILSSHQDVITAAYRDRNLVSYPVIQALVES</sequence>
<feature type="domain" description="Isochorismatase-like" evidence="3">
    <location>
        <begin position="5"/>
        <end position="146"/>
    </location>
</feature>
<protein>
    <submittedName>
        <fullName evidence="4">Nicotinamidase-related amidase</fullName>
    </submittedName>
</protein>
<dbReference type="InterPro" id="IPR050272">
    <property type="entry name" value="Isochorismatase-like_hydrls"/>
</dbReference>